<comment type="caution">
    <text evidence="2">The sequence shown here is derived from an EMBL/GenBank/DDBJ whole genome shotgun (WGS) entry which is preliminary data.</text>
</comment>
<dbReference type="Proteomes" id="UP000323000">
    <property type="component" value="Chromosome 7"/>
</dbReference>
<evidence type="ECO:0000313" key="2">
    <source>
        <dbReference type="EMBL" id="TXG58038.1"/>
    </source>
</evidence>
<evidence type="ECO:0000313" key="3">
    <source>
        <dbReference type="Proteomes" id="UP000323000"/>
    </source>
</evidence>
<dbReference type="AlphaFoldDB" id="A0A5C7HME6"/>
<feature type="compositionally biased region" description="Polar residues" evidence="1">
    <location>
        <begin position="314"/>
        <end position="324"/>
    </location>
</feature>
<dbReference type="OrthoDB" id="1882251at2759"/>
<evidence type="ECO:0000256" key="1">
    <source>
        <dbReference type="SAM" id="MobiDB-lite"/>
    </source>
</evidence>
<accession>A0A5C7HME6</accession>
<dbReference type="PANTHER" id="PTHR33527">
    <property type="entry name" value="OS07G0274300 PROTEIN"/>
    <property type="match status" value="1"/>
</dbReference>
<reference evidence="3" key="1">
    <citation type="journal article" date="2019" name="Gigascience">
        <title>De novo genome assembly of the endangered Acer yangbiense, a plant species with extremely small populations endemic to Yunnan Province, China.</title>
        <authorList>
            <person name="Yang J."/>
            <person name="Wariss H.M."/>
            <person name="Tao L."/>
            <person name="Zhang R."/>
            <person name="Yun Q."/>
            <person name="Hollingsworth P."/>
            <person name="Dao Z."/>
            <person name="Luo G."/>
            <person name="Guo H."/>
            <person name="Ma Y."/>
            <person name="Sun W."/>
        </authorList>
    </citation>
    <scope>NUCLEOTIDE SEQUENCE [LARGE SCALE GENOMIC DNA]</scope>
    <source>
        <strain evidence="3">cv. Malutang</strain>
    </source>
</reference>
<proteinExistence type="predicted"/>
<sequence length="377" mass="42890">MLHMYHRIDREVFARLVITHKCYPVESLLVIAVWLWIEEKGFLSLISKMSKLLNQMVNFLAREAVSSLNYLKSEQVPNVPPNGGIYFTSQLLDRTDMSLLFFYHNWFSAIVGVKNVLNSVGAKIFTYILPLVTPISMAGFPHQYFGDVEIMQSVMNYVEIPKVAGGDQILQLWSMPVIPENVVFEDDWSMFLTYSRGFRNFRQKDLSIAEYTAEFDNLMLKGDLMEPEEQTIARYLGGLNYEISNVVQLQPYWTFNDVCKLAFKVEKQQKEIRGNGSKYGSREGFSNKGTNLKFSAATKTISKSTSNGDGVVVNKQQPSSSNTSSRRDERGVIVDSAALMFKSFLPILVIYGTREGLVQLQPDLKNELIAILNLFFP</sequence>
<dbReference type="PANTHER" id="PTHR33527:SF18">
    <property type="entry name" value="F13O11.17 PROTEIN"/>
    <property type="match status" value="1"/>
</dbReference>
<organism evidence="2 3">
    <name type="scientific">Acer yangbiense</name>
    <dbReference type="NCBI Taxonomy" id="1000413"/>
    <lineage>
        <taxon>Eukaryota</taxon>
        <taxon>Viridiplantae</taxon>
        <taxon>Streptophyta</taxon>
        <taxon>Embryophyta</taxon>
        <taxon>Tracheophyta</taxon>
        <taxon>Spermatophyta</taxon>
        <taxon>Magnoliopsida</taxon>
        <taxon>eudicotyledons</taxon>
        <taxon>Gunneridae</taxon>
        <taxon>Pentapetalae</taxon>
        <taxon>rosids</taxon>
        <taxon>malvids</taxon>
        <taxon>Sapindales</taxon>
        <taxon>Sapindaceae</taxon>
        <taxon>Hippocastanoideae</taxon>
        <taxon>Acereae</taxon>
        <taxon>Acer</taxon>
    </lineage>
</organism>
<feature type="region of interest" description="Disordered" evidence="1">
    <location>
        <begin position="303"/>
        <end position="328"/>
    </location>
</feature>
<keyword evidence="3" id="KW-1185">Reference proteome</keyword>
<gene>
    <name evidence="2" type="ORF">EZV62_015867</name>
</gene>
<name>A0A5C7HME6_9ROSI</name>
<dbReference type="EMBL" id="VAHF01000007">
    <property type="protein sequence ID" value="TXG58038.1"/>
    <property type="molecule type" value="Genomic_DNA"/>
</dbReference>
<protein>
    <submittedName>
        <fullName evidence="2">Uncharacterized protein</fullName>
    </submittedName>
</protein>